<evidence type="ECO:0000313" key="1">
    <source>
        <dbReference type="EMBL" id="KZM72185.1"/>
    </source>
</evidence>
<dbReference type="STRING" id="455432.AWN90_36525"/>
<gene>
    <name evidence="1" type="ORF">AWN90_36525</name>
</gene>
<accession>A0A164LAB5</accession>
<dbReference type="EMBL" id="LWGR01000009">
    <property type="protein sequence ID" value="KZM72185.1"/>
    <property type="molecule type" value="Genomic_DNA"/>
</dbReference>
<sequence>MGTFPSPYTIQTKSTALELLEQARQAGMKQSDACVIVAEEFENGPAVSTLHAWAREAGIFKSHRGKRKTVTASTKTRAAVAAPIASDPTPVPASGQTIAHLEDVAVLMQVNKELTGELEANKREIKALRGLVVHYLRPSA</sequence>
<dbReference type="AlphaFoldDB" id="A0A164LAB5"/>
<evidence type="ECO:0000313" key="2">
    <source>
        <dbReference type="Proteomes" id="UP000076512"/>
    </source>
</evidence>
<comment type="caution">
    <text evidence="1">The sequence shown here is derived from an EMBL/GenBank/DDBJ whole genome shotgun (WGS) entry which is preliminary data.</text>
</comment>
<organism evidence="1 2">
    <name type="scientific">Nocardia terpenica</name>
    <dbReference type="NCBI Taxonomy" id="455432"/>
    <lineage>
        <taxon>Bacteria</taxon>
        <taxon>Bacillati</taxon>
        <taxon>Actinomycetota</taxon>
        <taxon>Actinomycetes</taxon>
        <taxon>Mycobacteriales</taxon>
        <taxon>Nocardiaceae</taxon>
        <taxon>Nocardia</taxon>
    </lineage>
</organism>
<dbReference type="RefSeq" id="WP_067592508.1">
    <property type="nucleotide sequence ID" value="NZ_JABMCZ010000001.1"/>
</dbReference>
<keyword evidence="2" id="KW-1185">Reference proteome</keyword>
<reference evidence="1 2" key="1">
    <citation type="submission" date="2016-04" db="EMBL/GenBank/DDBJ databases">
        <authorList>
            <person name="Evans L.H."/>
            <person name="Alamgir A."/>
            <person name="Owens N."/>
            <person name="Weber N.D."/>
            <person name="Virtaneva K."/>
            <person name="Barbian K."/>
            <person name="Babar A."/>
            <person name="Rosenke K."/>
        </authorList>
    </citation>
    <scope>NUCLEOTIDE SEQUENCE [LARGE SCALE GENOMIC DNA]</scope>
    <source>
        <strain evidence="1 2">IFM 0406</strain>
    </source>
</reference>
<proteinExistence type="predicted"/>
<protein>
    <submittedName>
        <fullName evidence="1">Uncharacterized protein</fullName>
    </submittedName>
</protein>
<dbReference type="Proteomes" id="UP000076512">
    <property type="component" value="Unassembled WGS sequence"/>
</dbReference>
<name>A0A164LAB5_9NOCA</name>